<feature type="transmembrane region" description="Helical" evidence="2">
    <location>
        <begin position="62"/>
        <end position="85"/>
    </location>
</feature>
<feature type="region of interest" description="Disordered" evidence="1">
    <location>
        <begin position="1"/>
        <end position="49"/>
    </location>
</feature>
<accession>A0ABS7QJ93</accession>
<evidence type="ECO:0000313" key="3">
    <source>
        <dbReference type="EMBL" id="MBY8882754.1"/>
    </source>
</evidence>
<feature type="compositionally biased region" description="Polar residues" evidence="1">
    <location>
        <begin position="8"/>
        <end position="18"/>
    </location>
</feature>
<gene>
    <name evidence="3" type="ORF">K7862_34720</name>
</gene>
<protein>
    <submittedName>
        <fullName evidence="3">DUF6480 family protein</fullName>
    </submittedName>
</protein>
<keyword evidence="4" id="KW-1185">Reference proteome</keyword>
<dbReference type="Pfam" id="PF20088">
    <property type="entry name" value="DUF6480"/>
    <property type="match status" value="1"/>
</dbReference>
<keyword evidence="2" id="KW-0472">Membrane</keyword>
<reference evidence="3 4" key="1">
    <citation type="submission" date="2021-08" db="EMBL/GenBank/DDBJ databases">
        <title>WGS of actinomycetes from Thailand.</title>
        <authorList>
            <person name="Thawai C."/>
        </authorList>
    </citation>
    <scope>NUCLEOTIDE SEQUENCE [LARGE SCALE GENOMIC DNA]</scope>
    <source>
        <strain evidence="3 4">PLK6-54</strain>
    </source>
</reference>
<dbReference type="InterPro" id="IPR045512">
    <property type="entry name" value="DUF6480"/>
</dbReference>
<dbReference type="RefSeq" id="WP_222969321.1">
    <property type="nucleotide sequence ID" value="NZ_JAINZZ010000085.1"/>
</dbReference>
<keyword evidence="2" id="KW-1133">Transmembrane helix</keyword>
<evidence type="ECO:0000256" key="1">
    <source>
        <dbReference type="SAM" id="MobiDB-lite"/>
    </source>
</evidence>
<name>A0ABS7QJ93_9ACTN</name>
<evidence type="ECO:0000313" key="4">
    <source>
        <dbReference type="Proteomes" id="UP000778578"/>
    </source>
</evidence>
<comment type="caution">
    <text evidence="3">The sequence shown here is derived from an EMBL/GenBank/DDBJ whole genome shotgun (WGS) entry which is preliminary data.</text>
</comment>
<evidence type="ECO:0000256" key="2">
    <source>
        <dbReference type="SAM" id="Phobius"/>
    </source>
</evidence>
<dbReference type="Proteomes" id="UP000778578">
    <property type="component" value="Unassembled WGS sequence"/>
</dbReference>
<organism evidence="3 4">
    <name type="scientific">Actinacidiphila acidipaludis</name>
    <dbReference type="NCBI Taxonomy" id="2873382"/>
    <lineage>
        <taxon>Bacteria</taxon>
        <taxon>Bacillati</taxon>
        <taxon>Actinomycetota</taxon>
        <taxon>Actinomycetes</taxon>
        <taxon>Kitasatosporales</taxon>
        <taxon>Streptomycetaceae</taxon>
        <taxon>Actinacidiphila</taxon>
    </lineage>
</organism>
<dbReference type="EMBL" id="JAINZZ010000085">
    <property type="protein sequence ID" value="MBY8882754.1"/>
    <property type="molecule type" value="Genomic_DNA"/>
</dbReference>
<sequence>MRLAPSPSGAQHRTTPWNNHLPDEGLEVPEDSLQGAGHSPPAESGVTALDAPEREALRIGWGWAPVTIILVVVAIFLAGAIGMVVELSL</sequence>
<keyword evidence="2" id="KW-0812">Transmembrane</keyword>
<proteinExistence type="predicted"/>